<dbReference type="NCBIfam" id="NF041359">
    <property type="entry name" value="GntG_guanitoxin"/>
    <property type="match status" value="1"/>
</dbReference>
<dbReference type="GO" id="GO:0008483">
    <property type="term" value="F:transaminase activity"/>
    <property type="evidence" value="ECO:0007669"/>
    <property type="project" value="UniProtKB-KW"/>
</dbReference>
<dbReference type="InterPro" id="IPR015424">
    <property type="entry name" value="PyrdxlP-dep_Trfase"/>
</dbReference>
<evidence type="ECO:0000313" key="6">
    <source>
        <dbReference type="Proteomes" id="UP000601027"/>
    </source>
</evidence>
<keyword evidence="6" id="KW-1185">Reference proteome</keyword>
<dbReference type="PIRSF" id="PIRSF017617">
    <property type="entry name" value="Thr_aldolase"/>
    <property type="match status" value="1"/>
</dbReference>
<dbReference type="InterPro" id="IPR001597">
    <property type="entry name" value="ArAA_b-elim_lyase/Thr_aldolase"/>
</dbReference>
<comment type="caution">
    <text evidence="5">The sequence shown here is derived from an EMBL/GenBank/DDBJ whole genome shotgun (WGS) entry which is preliminary data.</text>
</comment>
<dbReference type="InterPro" id="IPR023603">
    <property type="entry name" value="Low_specificity_L-TA-like"/>
</dbReference>
<comment type="similarity">
    <text evidence="2">Belongs to the threonine aldolase family.</text>
</comment>
<name>A0ABS1XN82_9ACTN</name>
<dbReference type="Gene3D" id="3.90.1150.10">
    <property type="entry name" value="Aspartate Aminotransferase, domain 1"/>
    <property type="match status" value="1"/>
</dbReference>
<dbReference type="PANTHER" id="PTHR48097">
    <property type="entry name" value="L-THREONINE ALDOLASE-RELATED"/>
    <property type="match status" value="1"/>
</dbReference>
<keyword evidence="5" id="KW-0032">Aminotransferase</keyword>
<protein>
    <submittedName>
        <fullName evidence="5">Aminotransferase class I/II-fold pyridoxal phosphate-dependent enzyme</fullName>
    </submittedName>
</protein>
<evidence type="ECO:0000259" key="4">
    <source>
        <dbReference type="Pfam" id="PF01212"/>
    </source>
</evidence>
<dbReference type="PANTHER" id="PTHR48097:SF9">
    <property type="entry name" value="L-THREONINE ALDOLASE"/>
    <property type="match status" value="1"/>
</dbReference>
<accession>A0ABS1XN82</accession>
<proteinExistence type="inferred from homology"/>
<keyword evidence="3" id="KW-0663">Pyridoxal phosphate</keyword>
<organism evidence="5 6">
    <name type="scientific">Micromonospora parastrephiae</name>
    <dbReference type="NCBI Taxonomy" id="2806101"/>
    <lineage>
        <taxon>Bacteria</taxon>
        <taxon>Bacillati</taxon>
        <taxon>Actinomycetota</taxon>
        <taxon>Actinomycetes</taxon>
        <taxon>Micromonosporales</taxon>
        <taxon>Micromonosporaceae</taxon>
        <taxon>Micromonospora</taxon>
    </lineage>
</organism>
<keyword evidence="5" id="KW-0808">Transferase</keyword>
<reference evidence="5 6" key="1">
    <citation type="submission" date="2021-01" db="EMBL/GenBank/DDBJ databases">
        <title>Draft genome sequence of Micromonospora sp. strain STR1_7.</title>
        <authorList>
            <person name="Karlyshev A."/>
            <person name="Jawad R."/>
        </authorList>
    </citation>
    <scope>NUCLEOTIDE SEQUENCE [LARGE SCALE GENOMIC DNA]</scope>
    <source>
        <strain evidence="5 6">STR1-7</strain>
    </source>
</reference>
<evidence type="ECO:0000256" key="1">
    <source>
        <dbReference type="ARBA" id="ARBA00001933"/>
    </source>
</evidence>
<dbReference type="InterPro" id="IPR015421">
    <property type="entry name" value="PyrdxlP-dep_Trfase_major"/>
</dbReference>
<feature type="domain" description="Aromatic amino acid beta-eliminating lyase/threonine aldolase" evidence="4">
    <location>
        <begin position="7"/>
        <end position="289"/>
    </location>
</feature>
<sequence>MARELVDLRSETVTKPSAAMRQAMASAEVGDDCYAEDPTVARLEGMLADAFGFSAALYLPTGVMANHLALRLLAAPGQEVLCDADAHFLLYEDGALAWHAGIQTRTTLSSDGVVKPDDLRKMIRRPKPFSIGTTAVAVENTHNRSGGRIFPLPELQEIRKIADEGGIAVHCDGARIWNAHVRTGVSLEEYGRCFDTLSVCLSKGLGAPVGSVLLLDRSRLAEARVMKHRMGGGMRQAGIIAAAGIYAFENNIDRLAEDHEKARLVAEILRDAGIDVQEPETNMVLVPVDDPDWAVAACMEAGVRVSAISATEIRMVTHLDVSESDAKHAARVVSEVLCRL</sequence>
<dbReference type="EMBL" id="JAEVHM010000003">
    <property type="protein sequence ID" value="MBM0230716.1"/>
    <property type="molecule type" value="Genomic_DNA"/>
</dbReference>
<evidence type="ECO:0000313" key="5">
    <source>
        <dbReference type="EMBL" id="MBM0230716.1"/>
    </source>
</evidence>
<dbReference type="Proteomes" id="UP000601027">
    <property type="component" value="Unassembled WGS sequence"/>
</dbReference>
<dbReference type="RefSeq" id="WP_203173250.1">
    <property type="nucleotide sequence ID" value="NZ_JAEVHM010000003.1"/>
</dbReference>
<evidence type="ECO:0000256" key="3">
    <source>
        <dbReference type="ARBA" id="ARBA00022898"/>
    </source>
</evidence>
<dbReference type="InterPro" id="IPR015422">
    <property type="entry name" value="PyrdxlP-dep_Trfase_small"/>
</dbReference>
<dbReference type="Pfam" id="PF01212">
    <property type="entry name" value="Beta_elim_lyase"/>
    <property type="match status" value="1"/>
</dbReference>
<dbReference type="Gene3D" id="3.40.640.10">
    <property type="entry name" value="Type I PLP-dependent aspartate aminotransferase-like (Major domain)"/>
    <property type="match status" value="1"/>
</dbReference>
<evidence type="ECO:0000256" key="2">
    <source>
        <dbReference type="ARBA" id="ARBA00006966"/>
    </source>
</evidence>
<gene>
    <name evidence="5" type="ORF">JNW91_01755</name>
</gene>
<dbReference type="SUPFAM" id="SSF53383">
    <property type="entry name" value="PLP-dependent transferases"/>
    <property type="match status" value="1"/>
</dbReference>
<comment type="cofactor">
    <cofactor evidence="1">
        <name>pyridoxal 5'-phosphate</name>
        <dbReference type="ChEBI" id="CHEBI:597326"/>
    </cofactor>
</comment>